<dbReference type="AlphaFoldDB" id="A0A1F6F135"/>
<sequence>MKTDCLYQNDEACIRSAEFTDALRAVGVRDNDVVFIHADLGVFGRIGPGIDKLTLCRSLLDAIERCIPDGTLAMPTFTYSFCRGKLFDREKSPAEQMGLLSEFFRTEKGVVRSTHPIVSVAARGPKAEKLIDVDLDAYGAKSVFARLHALDAIVVFFGAPFDRATFIHHIEAMHAVPYRSAKIFTGTIRSGGSERKVSCTYHVLPLDGSVQTELSRLETKLRRDGDLREASVGAGRISGVRVRNLFSTGTRMLEENIDAFIQRIPLKKRVPTRE</sequence>
<evidence type="ECO:0000313" key="6">
    <source>
        <dbReference type="Proteomes" id="UP000177372"/>
    </source>
</evidence>
<dbReference type="GO" id="GO:0046677">
    <property type="term" value="P:response to antibiotic"/>
    <property type="evidence" value="ECO:0007669"/>
    <property type="project" value="UniProtKB-KW"/>
</dbReference>
<name>A0A1F6F135_9BACT</name>
<comment type="similarity">
    <text evidence="1 4">Belongs to the antibiotic N-acetyltransferase family.</text>
</comment>
<dbReference type="Pfam" id="PF02522">
    <property type="entry name" value="Antibiotic_NAT"/>
    <property type="match status" value="1"/>
</dbReference>
<dbReference type="SUPFAM" id="SSF110710">
    <property type="entry name" value="TTHA0583/YokD-like"/>
    <property type="match status" value="1"/>
</dbReference>
<accession>A0A1F6F135</accession>
<evidence type="ECO:0000313" key="5">
    <source>
        <dbReference type="EMBL" id="OGG79565.1"/>
    </source>
</evidence>
<comment type="caution">
    <text evidence="5">The sequence shown here is derived from an EMBL/GenBank/DDBJ whole genome shotgun (WGS) entry which is preliminary data.</text>
</comment>
<comment type="catalytic activity">
    <reaction evidence="4">
        <text>a 2-deoxystreptamine antibiotic + acetyl-CoA = an N(3)-acetyl-2-deoxystreptamine antibiotic + CoA + H(+)</text>
        <dbReference type="Rhea" id="RHEA:12665"/>
        <dbReference type="ChEBI" id="CHEBI:15378"/>
        <dbReference type="ChEBI" id="CHEBI:57287"/>
        <dbReference type="ChEBI" id="CHEBI:57288"/>
        <dbReference type="ChEBI" id="CHEBI:57921"/>
        <dbReference type="ChEBI" id="CHEBI:77452"/>
        <dbReference type="EC" id="2.3.1.81"/>
    </reaction>
</comment>
<keyword evidence="4" id="KW-0046">Antibiotic resistance</keyword>
<keyword evidence="2 4" id="KW-0808">Transferase</keyword>
<dbReference type="EC" id="2.3.1.-" evidence="4"/>
<dbReference type="PANTHER" id="PTHR11104">
    <property type="entry name" value="AMINOGLYCOSIDE N3-ACETYLTRANSFERASE"/>
    <property type="match status" value="1"/>
</dbReference>
<evidence type="ECO:0000256" key="1">
    <source>
        <dbReference type="ARBA" id="ARBA00006383"/>
    </source>
</evidence>
<evidence type="ECO:0000256" key="4">
    <source>
        <dbReference type="RuleBase" id="RU365031"/>
    </source>
</evidence>
<dbReference type="InterPro" id="IPR003679">
    <property type="entry name" value="Amioglycoside_AcTrfase"/>
</dbReference>
<dbReference type="GO" id="GO:0046353">
    <property type="term" value="F:aminoglycoside 3-N-acetyltransferase activity"/>
    <property type="evidence" value="ECO:0007669"/>
    <property type="project" value="UniProtKB-EC"/>
</dbReference>
<dbReference type="Proteomes" id="UP000177372">
    <property type="component" value="Unassembled WGS sequence"/>
</dbReference>
<evidence type="ECO:0000256" key="2">
    <source>
        <dbReference type="ARBA" id="ARBA00022679"/>
    </source>
</evidence>
<dbReference type="EMBL" id="MFLZ01000023">
    <property type="protein sequence ID" value="OGG79565.1"/>
    <property type="molecule type" value="Genomic_DNA"/>
</dbReference>
<reference evidence="5 6" key="1">
    <citation type="journal article" date="2016" name="Nat. Commun.">
        <title>Thousands of microbial genomes shed light on interconnected biogeochemical processes in an aquifer system.</title>
        <authorList>
            <person name="Anantharaman K."/>
            <person name="Brown C.T."/>
            <person name="Hug L.A."/>
            <person name="Sharon I."/>
            <person name="Castelle C.J."/>
            <person name="Probst A.J."/>
            <person name="Thomas B.C."/>
            <person name="Singh A."/>
            <person name="Wilkins M.J."/>
            <person name="Karaoz U."/>
            <person name="Brodie E.L."/>
            <person name="Williams K.H."/>
            <person name="Hubbard S.S."/>
            <person name="Banfield J.F."/>
        </authorList>
    </citation>
    <scope>NUCLEOTIDE SEQUENCE [LARGE SCALE GENOMIC DNA]</scope>
</reference>
<dbReference type="InterPro" id="IPR028345">
    <property type="entry name" value="Antibiotic_NAT-like"/>
</dbReference>
<proteinExistence type="inferred from homology"/>
<keyword evidence="3 4" id="KW-0012">Acyltransferase</keyword>
<dbReference type="STRING" id="1798512.A3A39_02380"/>
<protein>
    <recommendedName>
        <fullName evidence="4">Aminoglycoside N(3)-acetyltransferase</fullName>
        <ecNumber evidence="4">2.3.1.-</ecNumber>
    </recommendedName>
</protein>
<organism evidence="5 6">
    <name type="scientific">Candidatus Kaiserbacteria bacterium RIFCSPLOWO2_01_FULL_54_13</name>
    <dbReference type="NCBI Taxonomy" id="1798512"/>
    <lineage>
        <taxon>Bacteria</taxon>
        <taxon>Candidatus Kaiseribacteriota</taxon>
    </lineage>
</organism>
<evidence type="ECO:0000256" key="3">
    <source>
        <dbReference type="ARBA" id="ARBA00023315"/>
    </source>
</evidence>
<gene>
    <name evidence="5" type="ORF">A3A39_02380</name>
</gene>
<dbReference type="PANTHER" id="PTHR11104:SF0">
    <property type="entry name" value="SPBETA PROPHAGE-DERIVED AMINOGLYCOSIDE N(3')-ACETYLTRANSFERASE-LIKE PROTEIN YOKD"/>
    <property type="match status" value="1"/>
</dbReference>